<reference evidence="3 4" key="1">
    <citation type="submission" date="2020-08" db="EMBL/GenBank/DDBJ databases">
        <title>Sphingobacterium sp. DN00404 isolated from aquaculture water.</title>
        <authorList>
            <person name="Zhang M."/>
        </authorList>
    </citation>
    <scope>NUCLEOTIDE SEQUENCE [LARGE SCALE GENOMIC DNA]</scope>
    <source>
        <strain evidence="3 4">KCTC 42746</strain>
    </source>
</reference>
<dbReference type="InterPro" id="IPR029041">
    <property type="entry name" value="FAD-linked_oxidoreductase-like"/>
</dbReference>
<organism evidence="3 4">
    <name type="scientific">Sphingobacterium chuzhouense</name>
    <dbReference type="NCBI Taxonomy" id="1742264"/>
    <lineage>
        <taxon>Bacteria</taxon>
        <taxon>Pseudomonadati</taxon>
        <taxon>Bacteroidota</taxon>
        <taxon>Sphingobacteriia</taxon>
        <taxon>Sphingobacteriales</taxon>
        <taxon>Sphingobacteriaceae</taxon>
        <taxon>Sphingobacterium</taxon>
    </lineage>
</organism>
<protein>
    <submittedName>
        <fullName evidence="3">Proline dehydrogenase family protein</fullName>
    </submittedName>
</protein>
<accession>A0ABR7XQ44</accession>
<keyword evidence="1" id="KW-0560">Oxidoreductase</keyword>
<evidence type="ECO:0000259" key="2">
    <source>
        <dbReference type="Pfam" id="PF01619"/>
    </source>
</evidence>
<feature type="domain" description="Proline dehydrogenase" evidence="2">
    <location>
        <begin position="82"/>
        <end position="381"/>
    </location>
</feature>
<dbReference type="Pfam" id="PF01619">
    <property type="entry name" value="Pro_dh"/>
    <property type="match status" value="1"/>
</dbReference>
<gene>
    <name evidence="3" type="ORF">H8B21_06720</name>
</gene>
<evidence type="ECO:0000256" key="1">
    <source>
        <dbReference type="ARBA" id="ARBA00023002"/>
    </source>
</evidence>
<dbReference type="InterPro" id="IPR015659">
    <property type="entry name" value="Proline_oxidase"/>
</dbReference>
<dbReference type="RefSeq" id="WP_190313972.1">
    <property type="nucleotide sequence ID" value="NZ_JACNYL010000002.1"/>
</dbReference>
<dbReference type="InterPro" id="IPR002872">
    <property type="entry name" value="Proline_DH_dom"/>
</dbReference>
<dbReference type="PANTHER" id="PTHR13914">
    <property type="entry name" value="PROLINE OXIDASE"/>
    <property type="match status" value="1"/>
</dbReference>
<keyword evidence="4" id="KW-1185">Reference proteome</keyword>
<name>A0ABR7XQ44_9SPHI</name>
<comment type="caution">
    <text evidence="3">The sequence shown here is derived from an EMBL/GenBank/DDBJ whole genome shotgun (WGS) entry which is preliminary data.</text>
</comment>
<dbReference type="PANTHER" id="PTHR13914:SF0">
    <property type="entry name" value="PROLINE DEHYDROGENASE 1, MITOCHONDRIAL"/>
    <property type="match status" value="1"/>
</dbReference>
<sequence>MISANNLVKLDFNNTEIAFRNKSDKDLEKAYWLFKMVSNNTLIKIGTPLTNFALRVGLPIEGIIRNTIYKQFCGGESIEDCEQAIEELGRANVTTILDYSVEGKGAEGSFDANCEEILRTVAYTNRNKYASFCVFKPTGLGRFDLFAKIDAKENLSAEEKAEFGRVYDRIDRICKACFEVGNRVLIDAEHSWVQDTIDDIAREMMEKYNKERVVVYNTYQLYRHDKFASLQADFAYAQTQDFYLGAKIVRGAYMEIERQRAAERGYPSPIQLNKEACDSDYNRAIVFCLDHINRIGLVAGTHNEESSALLADEMVQRGISSTNPHIFFSQLLGMSDNLSFNLADAGFNVAKYMPYGPVKAVMPYLFRRAQENTSVGSQTNRELSLIIKEKARRKAIK</sequence>
<dbReference type="Proteomes" id="UP000651112">
    <property type="component" value="Unassembled WGS sequence"/>
</dbReference>
<proteinExistence type="predicted"/>
<dbReference type="Gene3D" id="3.20.20.220">
    <property type="match status" value="1"/>
</dbReference>
<evidence type="ECO:0000313" key="4">
    <source>
        <dbReference type="Proteomes" id="UP000651112"/>
    </source>
</evidence>
<dbReference type="EMBL" id="JACNYL010000002">
    <property type="protein sequence ID" value="MBD1421263.1"/>
    <property type="molecule type" value="Genomic_DNA"/>
</dbReference>
<dbReference type="SUPFAM" id="SSF51730">
    <property type="entry name" value="FAD-linked oxidoreductase"/>
    <property type="match status" value="1"/>
</dbReference>
<evidence type="ECO:0000313" key="3">
    <source>
        <dbReference type="EMBL" id="MBD1421263.1"/>
    </source>
</evidence>